<gene>
    <name evidence="1" type="ORF">ESCNG_210029</name>
</gene>
<sequence length="88" mass="9949">MIRDWRFNMESTLSLQANLYPCLTPAGAFYAVSSDAPSAGKTLLRSLLKADADEVVSSEKLLAGGHRRHRYRFEPVVPFAKTRIPLWR</sequence>
<name>A0AB74ESR0_NEIGO</name>
<reference evidence="1 2" key="1">
    <citation type="submission" date="2016-09" db="EMBL/GenBank/DDBJ databases">
        <authorList>
            <person name="Kumanski S."/>
            <person name="Beatrice B."/>
        </authorList>
    </citation>
    <scope>NUCLEOTIDE SEQUENCE [LARGE SCALE GENOMIC DNA]</scope>
    <source>
        <strain evidence="1">Mankind</strain>
    </source>
</reference>
<comment type="caution">
    <text evidence="1">The sequence shown here is derived from an EMBL/GenBank/DDBJ whole genome shotgun (WGS) entry which is preliminary data.</text>
</comment>
<dbReference type="Proteomes" id="UP000182484">
    <property type="component" value="Unassembled WGS sequence"/>
</dbReference>
<protein>
    <submittedName>
        <fullName evidence="1">Uncharacterized protein</fullName>
    </submittedName>
</protein>
<dbReference type="AlphaFoldDB" id="A0AB74ESR0"/>
<evidence type="ECO:0000313" key="1">
    <source>
        <dbReference type="EMBL" id="SCW11922.1"/>
    </source>
</evidence>
<organism evidence="1 2">
    <name type="scientific">Neisseria gonorrhoeae</name>
    <dbReference type="NCBI Taxonomy" id="485"/>
    <lineage>
        <taxon>Bacteria</taxon>
        <taxon>Pseudomonadati</taxon>
        <taxon>Pseudomonadota</taxon>
        <taxon>Betaproteobacteria</taxon>
        <taxon>Neisseriales</taxon>
        <taxon>Neisseriaceae</taxon>
        <taxon>Neisseria</taxon>
    </lineage>
</organism>
<accession>A0AB74ESR0</accession>
<proteinExistence type="predicted"/>
<dbReference type="EMBL" id="FMTB01000014">
    <property type="protein sequence ID" value="SCW11922.1"/>
    <property type="molecule type" value="Genomic_DNA"/>
</dbReference>
<evidence type="ECO:0000313" key="2">
    <source>
        <dbReference type="Proteomes" id="UP000182484"/>
    </source>
</evidence>